<dbReference type="Pfam" id="PF01980">
    <property type="entry name" value="TrmO_N"/>
    <property type="match status" value="1"/>
</dbReference>
<organism evidence="4">
    <name type="scientific">Caldithrix abyssi</name>
    <dbReference type="NCBI Taxonomy" id="187145"/>
    <lineage>
        <taxon>Bacteria</taxon>
        <taxon>Pseudomonadati</taxon>
        <taxon>Calditrichota</taxon>
        <taxon>Calditrichia</taxon>
        <taxon>Calditrichales</taxon>
        <taxon>Calditrichaceae</taxon>
        <taxon>Caldithrix</taxon>
    </lineage>
</organism>
<protein>
    <submittedName>
        <fullName evidence="4">tRNA (N6-threonylcarbamoyladenosine(37)-N6)-methyltransferase TrmO</fullName>
    </submittedName>
</protein>
<sequence length="170" mass="19327">MTEIRYTPIGVIHSPFAEPAGVPIQGAVENKVDAVAEVFSEFAEGLTDLDGFSHAILIYHFHKSKKYKLKVVPYLDKVKRGVFATRAPSRPNSIGLTVVQILKIEKNKIYFRNADMIEGTPLLDIKPYIPDVDIQQVRRIGWLEGKVYRMETTQDDSRFQAKENDGMMEE</sequence>
<proteinExistence type="inferred from homology"/>
<dbReference type="InterPro" id="IPR036414">
    <property type="entry name" value="YaeB_N_sf"/>
</dbReference>
<dbReference type="InterPro" id="IPR036413">
    <property type="entry name" value="YaeB-like_sf"/>
</dbReference>
<dbReference type="PROSITE" id="PS51668">
    <property type="entry name" value="TSAA_2"/>
    <property type="match status" value="1"/>
</dbReference>
<evidence type="ECO:0000313" key="4">
    <source>
        <dbReference type="EMBL" id="HGY54570.1"/>
    </source>
</evidence>
<dbReference type="EMBL" id="DRQG01000023">
    <property type="protein sequence ID" value="HGY54570.1"/>
    <property type="molecule type" value="Genomic_DNA"/>
</dbReference>
<dbReference type="PROSITE" id="PS01318">
    <property type="entry name" value="TSAA_1"/>
    <property type="match status" value="1"/>
</dbReference>
<dbReference type="AlphaFoldDB" id="A0A7V4TYC7"/>
<dbReference type="SUPFAM" id="SSF118196">
    <property type="entry name" value="YaeB-like"/>
    <property type="match status" value="1"/>
</dbReference>
<reference evidence="4" key="1">
    <citation type="journal article" date="2020" name="mSystems">
        <title>Genome- and Community-Level Interaction Insights into Carbon Utilization and Element Cycling Functions of Hydrothermarchaeota in Hydrothermal Sediment.</title>
        <authorList>
            <person name="Zhou Z."/>
            <person name="Liu Y."/>
            <person name="Xu W."/>
            <person name="Pan J."/>
            <person name="Luo Z.H."/>
            <person name="Li M."/>
        </authorList>
    </citation>
    <scope>NUCLEOTIDE SEQUENCE [LARGE SCALE GENOMIC DNA]</scope>
    <source>
        <strain evidence="4">HyVt-577</strain>
    </source>
</reference>
<comment type="similarity">
    <text evidence="2">Belongs to the tRNA methyltransferase O family.</text>
</comment>
<dbReference type="InterPro" id="IPR023370">
    <property type="entry name" value="TrmO-like_N"/>
</dbReference>
<keyword evidence="1" id="KW-0949">S-adenosyl-L-methionine</keyword>
<dbReference type="InterPro" id="IPR040372">
    <property type="entry name" value="YaeB-like"/>
</dbReference>
<dbReference type="Gene3D" id="2.40.30.70">
    <property type="entry name" value="YaeB-like"/>
    <property type="match status" value="1"/>
</dbReference>
<gene>
    <name evidence="4" type="primary">tsaA</name>
    <name evidence="4" type="ORF">ENK44_02600</name>
</gene>
<comment type="caution">
    <text evidence="4">The sequence shown here is derived from an EMBL/GenBank/DDBJ whole genome shotgun (WGS) entry which is preliminary data.</text>
</comment>
<dbReference type="Proteomes" id="UP000885779">
    <property type="component" value="Unassembled WGS sequence"/>
</dbReference>
<evidence type="ECO:0000256" key="1">
    <source>
        <dbReference type="ARBA" id="ARBA00022691"/>
    </source>
</evidence>
<name>A0A7V4TYC7_CALAY</name>
<dbReference type="NCBIfam" id="TIGR00104">
    <property type="entry name" value="tRNA_TsaA"/>
    <property type="match status" value="1"/>
</dbReference>
<evidence type="ECO:0000259" key="3">
    <source>
        <dbReference type="PROSITE" id="PS51668"/>
    </source>
</evidence>
<evidence type="ECO:0000256" key="2">
    <source>
        <dbReference type="ARBA" id="ARBA00033753"/>
    </source>
</evidence>
<dbReference type="InterPro" id="IPR023368">
    <property type="entry name" value="UPF0066_cons_site"/>
</dbReference>
<feature type="domain" description="TsaA-like" evidence="3">
    <location>
        <begin position="6"/>
        <end position="137"/>
    </location>
</feature>
<dbReference type="PANTHER" id="PTHR12818:SF0">
    <property type="entry name" value="TRNA (ADENINE(37)-N6)-METHYLTRANSFERASE"/>
    <property type="match status" value="1"/>
</dbReference>
<dbReference type="PANTHER" id="PTHR12818">
    <property type="entry name" value="TRNA (ADENINE(37)-N6)-METHYLTRANSFERASE"/>
    <property type="match status" value="1"/>
</dbReference>
<dbReference type="CDD" id="cd09281">
    <property type="entry name" value="UPF0066"/>
    <property type="match status" value="1"/>
</dbReference>
<accession>A0A7V4TYC7</accession>